<accession>A0ABU5MXU9</accession>
<dbReference type="InterPro" id="IPR003593">
    <property type="entry name" value="AAA+_ATPase"/>
</dbReference>
<dbReference type="RefSeq" id="WP_322608593.1">
    <property type="nucleotide sequence ID" value="NZ_JARVCO010000010.1"/>
</dbReference>
<dbReference type="SUPFAM" id="SSF52540">
    <property type="entry name" value="P-loop containing nucleoside triphosphate hydrolases"/>
    <property type="match status" value="1"/>
</dbReference>
<dbReference type="InterPro" id="IPR050153">
    <property type="entry name" value="Metal_Ion_Import_ABC"/>
</dbReference>
<sequence length="224" mass="24900">MNDPIITCSDVCIAYGRQEVLHSVNLQIPRGIFLPFTGPNGSGKTSLLRAMLGLVPIRRGKIDTPFRQTPAGYVPQHRVIDPLYPISVRQIVEMGLSAERRLFRPLTSRQKQAVVHALEELGMAEHMQKTFRELSGGMKQKVLIARALVRQPDIIIMDEPTSELDEQSEHDVLEHLMKLNQNDGKTVLMVHHDLELAGTLTDTICRVGRGRAEIVKLNGGAADA</sequence>
<dbReference type="CDD" id="cd03235">
    <property type="entry name" value="ABC_Metallic_Cations"/>
    <property type="match status" value="1"/>
</dbReference>
<dbReference type="InterPro" id="IPR003439">
    <property type="entry name" value="ABC_transporter-like_ATP-bd"/>
</dbReference>
<dbReference type="PROSITE" id="PS00211">
    <property type="entry name" value="ABC_TRANSPORTER_1"/>
    <property type="match status" value="1"/>
</dbReference>
<name>A0ABU5MXU9_9BACT</name>
<evidence type="ECO:0000259" key="4">
    <source>
        <dbReference type="PROSITE" id="PS50893"/>
    </source>
</evidence>
<proteinExistence type="predicted"/>
<dbReference type="InterPro" id="IPR017871">
    <property type="entry name" value="ABC_transporter-like_CS"/>
</dbReference>
<dbReference type="GO" id="GO:0005524">
    <property type="term" value="F:ATP binding"/>
    <property type="evidence" value="ECO:0007669"/>
    <property type="project" value="UniProtKB-KW"/>
</dbReference>
<evidence type="ECO:0000256" key="2">
    <source>
        <dbReference type="ARBA" id="ARBA00022741"/>
    </source>
</evidence>
<comment type="caution">
    <text evidence="5">The sequence shown here is derived from an EMBL/GenBank/DDBJ whole genome shotgun (WGS) entry which is preliminary data.</text>
</comment>
<keyword evidence="3 5" id="KW-0067">ATP-binding</keyword>
<dbReference type="SMART" id="SM00382">
    <property type="entry name" value="AAA"/>
    <property type="match status" value="1"/>
</dbReference>
<reference evidence="5 6" key="1">
    <citation type="journal article" date="2024" name="Appl. Environ. Microbiol.">
        <title>Pontiella agarivorans sp. nov., a novel marine anaerobic bacterium capable of degrading macroalgal polysaccharides and fixing nitrogen.</title>
        <authorList>
            <person name="Liu N."/>
            <person name="Kivenson V."/>
            <person name="Peng X."/>
            <person name="Cui Z."/>
            <person name="Lankiewicz T.S."/>
            <person name="Gosselin K.M."/>
            <person name="English C.J."/>
            <person name="Blair E.M."/>
            <person name="O'Malley M.A."/>
            <person name="Valentine D.L."/>
        </authorList>
    </citation>
    <scope>NUCLEOTIDE SEQUENCE [LARGE SCALE GENOMIC DNA]</scope>
    <source>
        <strain evidence="5 6">NLcol2</strain>
    </source>
</reference>
<dbReference type="Proteomes" id="UP001290861">
    <property type="component" value="Unassembled WGS sequence"/>
</dbReference>
<dbReference type="EMBL" id="JARVCO010000010">
    <property type="protein sequence ID" value="MDZ8118796.1"/>
    <property type="molecule type" value="Genomic_DNA"/>
</dbReference>
<feature type="domain" description="ABC transporter" evidence="4">
    <location>
        <begin position="6"/>
        <end position="224"/>
    </location>
</feature>
<dbReference type="PANTHER" id="PTHR42734">
    <property type="entry name" value="METAL TRANSPORT SYSTEM ATP-BINDING PROTEIN TM_0124-RELATED"/>
    <property type="match status" value="1"/>
</dbReference>
<dbReference type="InterPro" id="IPR027417">
    <property type="entry name" value="P-loop_NTPase"/>
</dbReference>
<keyword evidence="1" id="KW-0813">Transport</keyword>
<evidence type="ECO:0000256" key="3">
    <source>
        <dbReference type="ARBA" id="ARBA00022840"/>
    </source>
</evidence>
<evidence type="ECO:0000313" key="5">
    <source>
        <dbReference type="EMBL" id="MDZ8118796.1"/>
    </source>
</evidence>
<keyword evidence="2" id="KW-0547">Nucleotide-binding</keyword>
<evidence type="ECO:0000256" key="1">
    <source>
        <dbReference type="ARBA" id="ARBA00022448"/>
    </source>
</evidence>
<keyword evidence="6" id="KW-1185">Reference proteome</keyword>
<dbReference type="PROSITE" id="PS50893">
    <property type="entry name" value="ABC_TRANSPORTER_2"/>
    <property type="match status" value="1"/>
</dbReference>
<gene>
    <name evidence="5" type="ORF">P9H32_09155</name>
</gene>
<dbReference type="Pfam" id="PF00005">
    <property type="entry name" value="ABC_tran"/>
    <property type="match status" value="1"/>
</dbReference>
<organism evidence="5 6">
    <name type="scientific">Pontiella agarivorans</name>
    <dbReference type="NCBI Taxonomy" id="3038953"/>
    <lineage>
        <taxon>Bacteria</taxon>
        <taxon>Pseudomonadati</taxon>
        <taxon>Kiritimatiellota</taxon>
        <taxon>Kiritimatiellia</taxon>
        <taxon>Kiritimatiellales</taxon>
        <taxon>Pontiellaceae</taxon>
        <taxon>Pontiella</taxon>
    </lineage>
</organism>
<dbReference type="Gene3D" id="3.40.50.300">
    <property type="entry name" value="P-loop containing nucleotide triphosphate hydrolases"/>
    <property type="match status" value="1"/>
</dbReference>
<evidence type="ECO:0000313" key="6">
    <source>
        <dbReference type="Proteomes" id="UP001290861"/>
    </source>
</evidence>
<protein>
    <submittedName>
        <fullName evidence="5">ABC transporter ATP-binding protein</fullName>
    </submittedName>
</protein>